<dbReference type="SUPFAM" id="SSF52980">
    <property type="entry name" value="Restriction endonuclease-like"/>
    <property type="match status" value="1"/>
</dbReference>
<name>X0TM08_9ZZZZ</name>
<reference evidence="1" key="1">
    <citation type="journal article" date="2014" name="Front. Microbiol.">
        <title>High frequency of phylogenetically diverse reductive dehalogenase-homologous genes in deep subseafloor sedimentary metagenomes.</title>
        <authorList>
            <person name="Kawai M."/>
            <person name="Futagami T."/>
            <person name="Toyoda A."/>
            <person name="Takaki Y."/>
            <person name="Nishi S."/>
            <person name="Hori S."/>
            <person name="Arai W."/>
            <person name="Tsubouchi T."/>
            <person name="Morono Y."/>
            <person name="Uchiyama I."/>
            <person name="Ito T."/>
            <person name="Fujiyama A."/>
            <person name="Inagaki F."/>
            <person name="Takami H."/>
        </authorList>
    </citation>
    <scope>NUCLEOTIDE SEQUENCE</scope>
    <source>
        <strain evidence="1">Expedition CK06-06</strain>
    </source>
</reference>
<proteinExistence type="predicted"/>
<comment type="caution">
    <text evidence="1">The sequence shown here is derived from an EMBL/GenBank/DDBJ whole genome shotgun (WGS) entry which is preliminary data.</text>
</comment>
<protein>
    <recommendedName>
        <fullName evidence="2">PD(D/E)XK endonuclease domain-containing protein</fullName>
    </recommendedName>
</protein>
<dbReference type="EMBL" id="BARS01017960">
    <property type="protein sequence ID" value="GAF89172.1"/>
    <property type="molecule type" value="Genomic_DNA"/>
</dbReference>
<feature type="non-terminal residue" evidence="1">
    <location>
        <position position="1"/>
    </location>
</feature>
<sequence>GMIMNPITFELEKGTFGEILVQLLLLQYGVQAAPPLKDSGNDLIAVRGECFRAIQVKTTSKKRINVNNLPNLYHILALVFLDPDADEDNLKLDSCRIFLLSCENVKKTCYSAEELGDYEMNRSHVNILFETKT</sequence>
<evidence type="ECO:0000313" key="1">
    <source>
        <dbReference type="EMBL" id="GAF89172.1"/>
    </source>
</evidence>
<dbReference type="Gene3D" id="3.40.1350.10">
    <property type="match status" value="1"/>
</dbReference>
<accession>X0TM08</accession>
<organism evidence="1">
    <name type="scientific">marine sediment metagenome</name>
    <dbReference type="NCBI Taxonomy" id="412755"/>
    <lineage>
        <taxon>unclassified sequences</taxon>
        <taxon>metagenomes</taxon>
        <taxon>ecological metagenomes</taxon>
    </lineage>
</organism>
<gene>
    <name evidence="1" type="ORF">S01H1_29305</name>
</gene>
<evidence type="ECO:0008006" key="2">
    <source>
        <dbReference type="Google" id="ProtNLM"/>
    </source>
</evidence>
<dbReference type="InterPro" id="IPR011856">
    <property type="entry name" value="tRNA_endonuc-like_dom_sf"/>
</dbReference>
<dbReference type="GO" id="GO:0003676">
    <property type="term" value="F:nucleic acid binding"/>
    <property type="evidence" value="ECO:0007669"/>
    <property type="project" value="InterPro"/>
</dbReference>
<dbReference type="InterPro" id="IPR011335">
    <property type="entry name" value="Restrct_endonuc-II-like"/>
</dbReference>
<dbReference type="AlphaFoldDB" id="X0TM08"/>